<accession>A0A8J8MMB0</accession>
<gene>
    <name evidence="1" type="ORF">HZI73_18135</name>
</gene>
<name>A0A8J8MMB0_9FIRM</name>
<dbReference type="Proteomes" id="UP000683246">
    <property type="component" value="Chromosome"/>
</dbReference>
<dbReference type="KEGG" id="vpy:HZI73_18135"/>
<dbReference type="InterPro" id="IPR009057">
    <property type="entry name" value="Homeodomain-like_sf"/>
</dbReference>
<dbReference type="EMBL" id="CP058649">
    <property type="protein sequence ID" value="QUI24094.1"/>
    <property type="molecule type" value="Genomic_DNA"/>
</dbReference>
<sequence length="93" mass="10932">MSHKNGKDIFPPELLREIQKYINGGNVYIPRKDSHTRWGVKSGIRQELIQRNRQIRHLFRDGTSIEELSFVFGLSVYTIKKIVYGKDRGEKNE</sequence>
<dbReference type="NCBIfam" id="NF040785">
    <property type="entry name" value="CD3324_fam"/>
    <property type="match status" value="1"/>
</dbReference>
<dbReference type="RefSeq" id="WP_212694786.1">
    <property type="nucleotide sequence ID" value="NZ_CP058649.1"/>
</dbReference>
<proteinExistence type="predicted"/>
<protein>
    <recommendedName>
        <fullName evidence="3">Mor transcription activator domain-containing protein</fullName>
    </recommendedName>
</protein>
<evidence type="ECO:0000313" key="2">
    <source>
        <dbReference type="Proteomes" id="UP000683246"/>
    </source>
</evidence>
<dbReference type="AlphaFoldDB" id="A0A8J8MMB0"/>
<evidence type="ECO:0008006" key="3">
    <source>
        <dbReference type="Google" id="ProtNLM"/>
    </source>
</evidence>
<dbReference type="SUPFAM" id="SSF46689">
    <property type="entry name" value="Homeodomain-like"/>
    <property type="match status" value="1"/>
</dbReference>
<reference evidence="1" key="1">
    <citation type="submission" date="2020-07" db="EMBL/GenBank/DDBJ databases">
        <title>Vallitalea pronyensis genome.</title>
        <authorList>
            <person name="Postec A."/>
        </authorList>
    </citation>
    <scope>NUCLEOTIDE SEQUENCE</scope>
    <source>
        <strain evidence="1">FatNI3</strain>
    </source>
</reference>
<keyword evidence="2" id="KW-1185">Reference proteome</keyword>
<dbReference type="InterPro" id="IPR052411">
    <property type="entry name" value="c-mor_Regulatory_Protein"/>
</dbReference>
<dbReference type="PANTHER" id="PTHR37812">
    <property type="entry name" value="MU-LIKE PROPHAGE FLUMU PROTEIN C"/>
    <property type="match status" value="1"/>
</dbReference>
<organism evidence="1 2">
    <name type="scientific">Vallitalea pronyensis</name>
    <dbReference type="NCBI Taxonomy" id="1348613"/>
    <lineage>
        <taxon>Bacteria</taxon>
        <taxon>Bacillati</taxon>
        <taxon>Bacillota</taxon>
        <taxon>Clostridia</taxon>
        <taxon>Lachnospirales</taxon>
        <taxon>Vallitaleaceae</taxon>
        <taxon>Vallitalea</taxon>
    </lineage>
</organism>
<dbReference type="PANTHER" id="PTHR37812:SF1">
    <property type="entry name" value="MU-LIKE PROPHAGE FLUMU PROTEIN C"/>
    <property type="match status" value="1"/>
</dbReference>
<dbReference type="InterPro" id="IPR049739">
    <property type="entry name" value="YraL-like"/>
</dbReference>
<evidence type="ECO:0000313" key="1">
    <source>
        <dbReference type="EMBL" id="QUI24094.1"/>
    </source>
</evidence>